<dbReference type="EMBL" id="WJQU01000003">
    <property type="protein sequence ID" value="KAJ6640201.1"/>
    <property type="molecule type" value="Genomic_DNA"/>
</dbReference>
<name>A0A9Q0S1B9_9DIPT</name>
<organism evidence="1 2">
    <name type="scientific">Pseudolycoriella hygida</name>
    <dbReference type="NCBI Taxonomy" id="35572"/>
    <lineage>
        <taxon>Eukaryota</taxon>
        <taxon>Metazoa</taxon>
        <taxon>Ecdysozoa</taxon>
        <taxon>Arthropoda</taxon>
        <taxon>Hexapoda</taxon>
        <taxon>Insecta</taxon>
        <taxon>Pterygota</taxon>
        <taxon>Neoptera</taxon>
        <taxon>Endopterygota</taxon>
        <taxon>Diptera</taxon>
        <taxon>Nematocera</taxon>
        <taxon>Sciaroidea</taxon>
        <taxon>Sciaridae</taxon>
        <taxon>Pseudolycoriella</taxon>
    </lineage>
</organism>
<dbReference type="Proteomes" id="UP001151699">
    <property type="component" value="Chromosome X"/>
</dbReference>
<keyword evidence="2" id="KW-1185">Reference proteome</keyword>
<protein>
    <submittedName>
        <fullName evidence="1">Uncharacterized protein</fullName>
    </submittedName>
</protein>
<reference evidence="1" key="1">
    <citation type="submission" date="2022-07" db="EMBL/GenBank/DDBJ databases">
        <authorList>
            <person name="Trinca V."/>
            <person name="Uliana J.V.C."/>
            <person name="Torres T.T."/>
            <person name="Ward R.J."/>
            <person name="Monesi N."/>
        </authorList>
    </citation>
    <scope>NUCLEOTIDE SEQUENCE</scope>
    <source>
        <strain evidence="1">HSMRA1968</strain>
        <tissue evidence="1">Whole embryos</tissue>
    </source>
</reference>
<comment type="caution">
    <text evidence="1">The sequence shown here is derived from an EMBL/GenBank/DDBJ whole genome shotgun (WGS) entry which is preliminary data.</text>
</comment>
<gene>
    <name evidence="1" type="ORF">Bhyg_12950</name>
</gene>
<accession>A0A9Q0S1B9</accession>
<evidence type="ECO:0000313" key="1">
    <source>
        <dbReference type="EMBL" id="KAJ6640201.1"/>
    </source>
</evidence>
<evidence type="ECO:0000313" key="2">
    <source>
        <dbReference type="Proteomes" id="UP001151699"/>
    </source>
</evidence>
<dbReference type="AlphaFoldDB" id="A0A9Q0S1B9"/>
<sequence length="26" mass="3110">MRNFNRSELLPERNERIKLTACVTFA</sequence>
<proteinExistence type="predicted"/>